<dbReference type="KEGG" id="ehx:EMIHUDRAFT_98384"/>
<dbReference type="AlphaFoldDB" id="A0A0D3KHW3"/>
<feature type="region of interest" description="Disordered" evidence="1">
    <location>
        <begin position="454"/>
        <end position="515"/>
    </location>
</feature>
<feature type="compositionally biased region" description="Acidic residues" evidence="1">
    <location>
        <begin position="411"/>
        <end position="431"/>
    </location>
</feature>
<feature type="region of interest" description="Disordered" evidence="1">
    <location>
        <begin position="24"/>
        <end position="46"/>
    </location>
</feature>
<organism evidence="2 3">
    <name type="scientific">Emiliania huxleyi (strain CCMP1516)</name>
    <dbReference type="NCBI Taxonomy" id="280463"/>
    <lineage>
        <taxon>Eukaryota</taxon>
        <taxon>Haptista</taxon>
        <taxon>Haptophyta</taxon>
        <taxon>Prymnesiophyceae</taxon>
        <taxon>Isochrysidales</taxon>
        <taxon>Noelaerhabdaceae</taxon>
        <taxon>Emiliania</taxon>
    </lineage>
</organism>
<evidence type="ECO:0000313" key="3">
    <source>
        <dbReference type="Proteomes" id="UP000013827"/>
    </source>
</evidence>
<feature type="region of interest" description="Disordered" evidence="1">
    <location>
        <begin position="925"/>
        <end position="961"/>
    </location>
</feature>
<accession>A0A0D3KHW3</accession>
<dbReference type="EnsemblProtists" id="EOD35348">
    <property type="protein sequence ID" value="EOD35348"/>
    <property type="gene ID" value="EMIHUDRAFT_98384"/>
</dbReference>
<dbReference type="Proteomes" id="UP000013827">
    <property type="component" value="Unassembled WGS sequence"/>
</dbReference>
<feature type="region of interest" description="Disordered" evidence="1">
    <location>
        <begin position="396"/>
        <end position="436"/>
    </location>
</feature>
<keyword evidence="3" id="KW-1185">Reference proteome</keyword>
<reference evidence="2" key="2">
    <citation type="submission" date="2024-10" db="UniProtKB">
        <authorList>
            <consortium name="EnsemblProtists"/>
        </authorList>
    </citation>
    <scope>IDENTIFICATION</scope>
</reference>
<protein>
    <submittedName>
        <fullName evidence="2">Uncharacterized protein</fullName>
    </submittedName>
</protein>
<sequence length="961" mass="101781">MDEDQPVTAPVIEGLGTANELVSELRDGESQPSGPSPLPSGAEVPEKPGLTQAVEQGCYDAVREVVQDLMISLTEQLSTEAVAKETEAAWQQLADDGDVLAMQFAHIASAVQGVPISAVATVVEASAEALLRAVNMVVSTSANGEKRTPFSAFSSCYRSVVAGTGSAKSLIFKAIAPQALVPNVVAEVLRPEHGQTEAPAALREAINYHPRETNGDLKGLMTAGTASCVMNKLVAHPDLWRLLMSVPEGQEWVANIEKSSSPAELSAWTKFWDAGEEVAKGTGVTDIKRMHFMMSLLLMTQHESVLRMAKMEDKNKNGLFGRFLITFYEKNAFDFSSILGADYKDLLSDEGKQKMAPLIGALTERAMKLLMAAWVADEFPPLSVLSAYQEQTRDTAARRAEAAAAQRAEAAGEEGEEGEEAAQASEEDEEPTASQLSAAGADYSVLNYADINNGTGVQGVDRAPLSEEGQEEEGEDTVPPPSLTSSGRSSLGSSRRSSLGAADGAPPPQESMEMQRKRFATETSTMMPDVPGGAHALLVAALECYDNEYMRQSSGPDGPGKAGYVAAAGKGGTHMLRRCPTLARLRKGAELLSMLQGVRRMPIVDSDGGPLFLKKLIAAMQERKDLKLGCDYLAGDPNGAGLVATVDRASTYLAFITGQLLLKSSYAAVVAGKDVLPPVANVPSVVAVPTSAAEAGGQGSAGRTPGPATDMLGRARKIMVTDSFFVTPSELPKHCTLEQFREAAEHLESNGLALLFSEVIGFGPAQNMVTLLGHGTMIRTGCKVTFVVKMLSYVGCDESLARAHLSAAEASDYDALLHQSTGVARTAKEKMLRLLTYMASVAALAGRLDTLAEPGAIRSAALTAYQFSGGSLSALTTAAQKLTQRNLDGKKRRALLEAKAKNEALDRLAILTKKKLEPAKYSSLELLPHVEVPSEPAGPTTSTDDSSGKRAKAAGDDDDFT</sequence>
<dbReference type="HOGENOM" id="CLU_013178_0_0_1"/>
<proteinExistence type="predicted"/>
<dbReference type="RefSeq" id="XP_005787777.1">
    <property type="nucleotide sequence ID" value="XM_005787720.1"/>
</dbReference>
<reference evidence="3" key="1">
    <citation type="journal article" date="2013" name="Nature">
        <title>Pan genome of the phytoplankton Emiliania underpins its global distribution.</title>
        <authorList>
            <person name="Read B.A."/>
            <person name="Kegel J."/>
            <person name="Klute M.J."/>
            <person name="Kuo A."/>
            <person name="Lefebvre S.C."/>
            <person name="Maumus F."/>
            <person name="Mayer C."/>
            <person name="Miller J."/>
            <person name="Monier A."/>
            <person name="Salamov A."/>
            <person name="Young J."/>
            <person name="Aguilar M."/>
            <person name="Claverie J.M."/>
            <person name="Frickenhaus S."/>
            <person name="Gonzalez K."/>
            <person name="Herman E.K."/>
            <person name="Lin Y.C."/>
            <person name="Napier J."/>
            <person name="Ogata H."/>
            <person name="Sarno A.F."/>
            <person name="Shmutz J."/>
            <person name="Schroeder D."/>
            <person name="de Vargas C."/>
            <person name="Verret F."/>
            <person name="von Dassow P."/>
            <person name="Valentin K."/>
            <person name="Van de Peer Y."/>
            <person name="Wheeler G."/>
            <person name="Dacks J.B."/>
            <person name="Delwiche C.F."/>
            <person name="Dyhrman S.T."/>
            <person name="Glockner G."/>
            <person name="John U."/>
            <person name="Richards T."/>
            <person name="Worden A.Z."/>
            <person name="Zhang X."/>
            <person name="Grigoriev I.V."/>
            <person name="Allen A.E."/>
            <person name="Bidle K."/>
            <person name="Borodovsky M."/>
            <person name="Bowler C."/>
            <person name="Brownlee C."/>
            <person name="Cock J.M."/>
            <person name="Elias M."/>
            <person name="Gladyshev V.N."/>
            <person name="Groth M."/>
            <person name="Guda C."/>
            <person name="Hadaegh A."/>
            <person name="Iglesias-Rodriguez M.D."/>
            <person name="Jenkins J."/>
            <person name="Jones B.M."/>
            <person name="Lawson T."/>
            <person name="Leese F."/>
            <person name="Lindquist E."/>
            <person name="Lobanov A."/>
            <person name="Lomsadze A."/>
            <person name="Malik S.B."/>
            <person name="Marsh M.E."/>
            <person name="Mackinder L."/>
            <person name="Mock T."/>
            <person name="Mueller-Roeber B."/>
            <person name="Pagarete A."/>
            <person name="Parker M."/>
            <person name="Probert I."/>
            <person name="Quesneville H."/>
            <person name="Raines C."/>
            <person name="Rensing S.A."/>
            <person name="Riano-Pachon D.M."/>
            <person name="Richier S."/>
            <person name="Rokitta S."/>
            <person name="Shiraiwa Y."/>
            <person name="Soanes D.M."/>
            <person name="van der Giezen M."/>
            <person name="Wahlund T.M."/>
            <person name="Williams B."/>
            <person name="Wilson W."/>
            <person name="Wolfe G."/>
            <person name="Wurch L.L."/>
        </authorList>
    </citation>
    <scope>NUCLEOTIDE SEQUENCE</scope>
</reference>
<evidence type="ECO:0000313" key="2">
    <source>
        <dbReference type="EnsemblProtists" id="EOD35348"/>
    </source>
</evidence>
<dbReference type="GeneID" id="17280618"/>
<name>A0A0D3KHW3_EMIH1</name>
<dbReference type="PaxDb" id="2903-EOD35348"/>
<evidence type="ECO:0000256" key="1">
    <source>
        <dbReference type="SAM" id="MobiDB-lite"/>
    </source>
</evidence>
<feature type="compositionally biased region" description="Low complexity" evidence="1">
    <location>
        <begin position="483"/>
        <end position="500"/>
    </location>
</feature>